<proteinExistence type="inferred from homology"/>
<organism evidence="2">
    <name type="scientific">Kingella negevensis</name>
    <dbReference type="NCBI Taxonomy" id="1522312"/>
    <lineage>
        <taxon>Bacteria</taxon>
        <taxon>Pseudomonadati</taxon>
        <taxon>Pseudomonadota</taxon>
        <taxon>Betaproteobacteria</taxon>
        <taxon>Neisseriales</taxon>
        <taxon>Neisseriaceae</taxon>
        <taxon>Kingella</taxon>
    </lineage>
</organism>
<gene>
    <name evidence="1" type="primary">smg</name>
    <name evidence="2" type="ORF">KEBURONENSIS_01643</name>
    <name evidence="3" type="ORF">KEBURONENSIS_01677</name>
</gene>
<dbReference type="OrthoDB" id="5297467at2"/>
<evidence type="ECO:0000313" key="2">
    <source>
        <dbReference type="EMBL" id="SMQ12826.1"/>
    </source>
</evidence>
<dbReference type="PANTHER" id="PTHR38692:SF1">
    <property type="entry name" value="PROTEIN SMG"/>
    <property type="match status" value="1"/>
</dbReference>
<evidence type="ECO:0000313" key="4">
    <source>
        <dbReference type="Proteomes" id="UP000215450"/>
    </source>
</evidence>
<reference evidence="3 4" key="2">
    <citation type="submission" date="2017-06" db="EMBL/GenBank/DDBJ databases">
        <authorList>
            <person name="Kim H.J."/>
            <person name="Triplett B.A."/>
        </authorList>
    </citation>
    <scope>NUCLEOTIDE SEQUENCE [LARGE SCALE GENOMIC DNA]</scope>
    <source>
        <strain evidence="3">Kingella_eburonensis</strain>
    </source>
</reference>
<dbReference type="HAMAP" id="MF_00598">
    <property type="entry name" value="Smg"/>
    <property type="match status" value="1"/>
</dbReference>
<dbReference type="InterPro" id="IPR007456">
    <property type="entry name" value="Smg"/>
</dbReference>
<dbReference type="AlphaFoldDB" id="A0A238HI50"/>
<comment type="similarity">
    <text evidence="1">Belongs to the Smg family.</text>
</comment>
<evidence type="ECO:0000256" key="1">
    <source>
        <dbReference type="HAMAP-Rule" id="MF_00598"/>
    </source>
</evidence>
<dbReference type="STRING" id="1522312.GCA_900177895_00195"/>
<name>A0A238HI50_9NEIS</name>
<accession>A0A238HI50</accession>
<dbReference type="Pfam" id="PF04361">
    <property type="entry name" value="DUF494"/>
    <property type="match status" value="1"/>
</dbReference>
<dbReference type="EMBL" id="FXUV01000033">
    <property type="protein sequence ID" value="SMQ12826.1"/>
    <property type="molecule type" value="Genomic_DNA"/>
</dbReference>
<dbReference type="PANTHER" id="PTHR38692">
    <property type="entry name" value="PROTEIN SMG"/>
    <property type="match status" value="1"/>
</dbReference>
<keyword evidence="4" id="KW-1185">Reference proteome</keyword>
<sequence>MLNVVAFLIENFSDMDNCPRGQELGVVLEDAGFDDQDIGEAVMFIELLNQANSLDSGSLNQSQALRVYHEEEMAALNADIRGLLHFLTDSKAISAAQREFIIHALMHLPYDEITLENAKGLALLVLWAHRSELPILIGDELMAVLHDKDVMQ</sequence>
<dbReference type="Proteomes" id="UP000215450">
    <property type="component" value="Unassembled WGS sequence"/>
</dbReference>
<dbReference type="EMBL" id="FXUV02000039">
    <property type="protein sequence ID" value="SNB76623.1"/>
    <property type="molecule type" value="Genomic_DNA"/>
</dbReference>
<protein>
    <recommendedName>
        <fullName evidence="1">Protein Smg homolog</fullName>
    </recommendedName>
</protein>
<dbReference type="GeneID" id="83626561"/>
<evidence type="ECO:0000313" key="3">
    <source>
        <dbReference type="EMBL" id="SNB76623.1"/>
    </source>
</evidence>
<reference evidence="2" key="1">
    <citation type="submission" date="2017-05" db="EMBL/GenBank/DDBJ databases">
        <authorList>
            <person name="Song R."/>
            <person name="Chenine A.L."/>
            <person name="Ruprecht R.M."/>
        </authorList>
    </citation>
    <scope>NUCLEOTIDE SEQUENCE</scope>
    <source>
        <strain evidence="2">Kingella_eburonensis</strain>
    </source>
</reference>
<dbReference type="RefSeq" id="WP_032136608.1">
    <property type="nucleotide sequence ID" value="NZ_CCNJ01000029.1"/>
</dbReference>